<evidence type="ECO:0000256" key="1">
    <source>
        <dbReference type="ARBA" id="ARBA00004429"/>
    </source>
</evidence>
<keyword evidence="5 7" id="KW-1133">Transmembrane helix</keyword>
<dbReference type="InterPro" id="IPR010656">
    <property type="entry name" value="DctM"/>
</dbReference>
<proteinExistence type="predicted"/>
<protein>
    <recommendedName>
        <fullName evidence="8">TRAP C4-dicarboxylate transport system permease DctM subunit domain-containing protein</fullName>
    </recommendedName>
</protein>
<evidence type="ECO:0000256" key="3">
    <source>
        <dbReference type="ARBA" id="ARBA00022519"/>
    </source>
</evidence>
<organism evidence="9 10">
    <name type="scientific">Candidatus Magnetoglobus multicellularis str. Araruama</name>
    <dbReference type="NCBI Taxonomy" id="890399"/>
    <lineage>
        <taxon>Bacteria</taxon>
        <taxon>Pseudomonadati</taxon>
        <taxon>Thermodesulfobacteriota</taxon>
        <taxon>Desulfobacteria</taxon>
        <taxon>Desulfobacterales</taxon>
        <taxon>Desulfobacteraceae</taxon>
        <taxon>Candidatus Magnetoglobus</taxon>
    </lineage>
</organism>
<evidence type="ECO:0000256" key="6">
    <source>
        <dbReference type="ARBA" id="ARBA00023136"/>
    </source>
</evidence>
<dbReference type="EMBL" id="ATBP01001699">
    <property type="protein sequence ID" value="ETR66867.1"/>
    <property type="molecule type" value="Genomic_DNA"/>
</dbReference>
<dbReference type="Pfam" id="PF06808">
    <property type="entry name" value="DctM"/>
    <property type="match status" value="1"/>
</dbReference>
<comment type="subcellular location">
    <subcellularLocation>
        <location evidence="1">Cell inner membrane</location>
        <topology evidence="1">Multi-pass membrane protein</topology>
    </subcellularLocation>
</comment>
<evidence type="ECO:0000256" key="7">
    <source>
        <dbReference type="SAM" id="Phobius"/>
    </source>
</evidence>
<accession>A0A1V1NW92</accession>
<evidence type="ECO:0000256" key="5">
    <source>
        <dbReference type="ARBA" id="ARBA00022989"/>
    </source>
</evidence>
<evidence type="ECO:0000313" key="10">
    <source>
        <dbReference type="Proteomes" id="UP000189670"/>
    </source>
</evidence>
<feature type="transmembrane region" description="Helical" evidence="7">
    <location>
        <begin position="6"/>
        <end position="22"/>
    </location>
</feature>
<keyword evidence="6 7" id="KW-0472">Membrane</keyword>
<dbReference type="PANTHER" id="PTHR33362">
    <property type="entry name" value="SIALIC ACID TRAP TRANSPORTER PERMEASE PROTEIN SIAT-RELATED"/>
    <property type="match status" value="1"/>
</dbReference>
<feature type="non-terminal residue" evidence="9">
    <location>
        <position position="1"/>
    </location>
</feature>
<evidence type="ECO:0000256" key="4">
    <source>
        <dbReference type="ARBA" id="ARBA00022692"/>
    </source>
</evidence>
<dbReference type="GO" id="GO:0005886">
    <property type="term" value="C:plasma membrane"/>
    <property type="evidence" value="ECO:0007669"/>
    <property type="project" value="UniProtKB-SubCell"/>
</dbReference>
<keyword evidence="4 7" id="KW-0812">Transmembrane</keyword>
<gene>
    <name evidence="9" type="ORF">OMM_12247</name>
</gene>
<keyword evidence="3" id="KW-0997">Cell inner membrane</keyword>
<sequence length="145" mass="15750">AGTIPAVLIMMVLVSYGIFYGAKNKVPTTPFSVQNLKESLWEIKWVLPLPFIVVGGIYGGFITVSEAASATVVYALISECLIYREISASQLIQVAIKSMRTVGAILMVLVAALGLTSFMVDQDIPQMAVDFISETITNKFVFYCA</sequence>
<evidence type="ECO:0000259" key="8">
    <source>
        <dbReference type="Pfam" id="PF06808"/>
    </source>
</evidence>
<dbReference type="AlphaFoldDB" id="A0A1V1NW92"/>
<keyword evidence="2" id="KW-1003">Cell membrane</keyword>
<reference evidence="10" key="1">
    <citation type="submission" date="2012-11" db="EMBL/GenBank/DDBJ databases">
        <authorList>
            <person name="Lucero-Rivera Y.E."/>
            <person name="Tovar-Ramirez D."/>
        </authorList>
    </citation>
    <scope>NUCLEOTIDE SEQUENCE [LARGE SCALE GENOMIC DNA]</scope>
    <source>
        <strain evidence="10">Araruama</strain>
    </source>
</reference>
<evidence type="ECO:0000313" key="9">
    <source>
        <dbReference type="EMBL" id="ETR66867.1"/>
    </source>
</evidence>
<feature type="transmembrane region" description="Helical" evidence="7">
    <location>
        <begin position="98"/>
        <end position="120"/>
    </location>
</feature>
<evidence type="ECO:0000256" key="2">
    <source>
        <dbReference type="ARBA" id="ARBA00022475"/>
    </source>
</evidence>
<comment type="caution">
    <text evidence="9">The sequence shown here is derived from an EMBL/GenBank/DDBJ whole genome shotgun (WGS) entry which is preliminary data.</text>
</comment>
<feature type="domain" description="TRAP C4-dicarboxylate transport system permease DctM subunit" evidence="8">
    <location>
        <begin position="1"/>
        <end position="142"/>
    </location>
</feature>
<dbReference type="InterPro" id="IPR004681">
    <property type="entry name" value="TRAP_DctM"/>
</dbReference>
<dbReference type="GO" id="GO:0022857">
    <property type="term" value="F:transmembrane transporter activity"/>
    <property type="evidence" value="ECO:0007669"/>
    <property type="project" value="TreeGrafter"/>
</dbReference>
<name>A0A1V1NW92_9BACT</name>
<dbReference type="Proteomes" id="UP000189670">
    <property type="component" value="Unassembled WGS sequence"/>
</dbReference>